<evidence type="ECO:0000313" key="2">
    <source>
        <dbReference type="EMBL" id="NYF40795.1"/>
    </source>
</evidence>
<feature type="compositionally biased region" description="Polar residues" evidence="1">
    <location>
        <begin position="212"/>
        <end position="224"/>
    </location>
</feature>
<protein>
    <submittedName>
        <fullName evidence="2">ElaB/YqjD/DUF883 family membrane-anchored ribosome-binding protein</fullName>
    </submittedName>
</protein>
<evidence type="ECO:0000256" key="1">
    <source>
        <dbReference type="SAM" id="MobiDB-lite"/>
    </source>
</evidence>
<evidence type="ECO:0000313" key="3">
    <source>
        <dbReference type="Proteomes" id="UP000576393"/>
    </source>
</evidence>
<reference evidence="2 3" key="1">
    <citation type="submission" date="2020-07" db="EMBL/GenBank/DDBJ databases">
        <title>Sequencing the genomes of 1000 actinobacteria strains.</title>
        <authorList>
            <person name="Klenk H.-P."/>
        </authorList>
    </citation>
    <scope>NUCLEOTIDE SEQUENCE [LARGE SCALE GENOMIC DNA]</scope>
    <source>
        <strain evidence="2 3">DSM 45763</strain>
    </source>
</reference>
<dbReference type="Pfam" id="PF12277">
    <property type="entry name" value="DUF3618"/>
    <property type="match status" value="1"/>
</dbReference>
<dbReference type="RefSeq" id="WP_179820970.1">
    <property type="nucleotide sequence ID" value="NZ_JACCCO010000001.1"/>
</dbReference>
<dbReference type="InterPro" id="IPR022062">
    <property type="entry name" value="DUF3618"/>
</dbReference>
<gene>
    <name evidence="2" type="ORF">HDA43_002954</name>
</gene>
<organism evidence="2 3">
    <name type="scientific">Streptosporangium sandarakinum</name>
    <dbReference type="NCBI Taxonomy" id="1260955"/>
    <lineage>
        <taxon>Bacteria</taxon>
        <taxon>Bacillati</taxon>
        <taxon>Actinomycetota</taxon>
        <taxon>Actinomycetes</taxon>
        <taxon>Streptosporangiales</taxon>
        <taxon>Streptosporangiaceae</taxon>
        <taxon>Streptosporangium</taxon>
    </lineage>
</organism>
<proteinExistence type="predicted"/>
<dbReference type="SUPFAM" id="SSF58113">
    <property type="entry name" value="Apolipoprotein A-I"/>
    <property type="match status" value="1"/>
</dbReference>
<sequence>MGAEPDEIRREIAATRAELAADVDRLADRTSPSRIIQRRTDRMREKLYSVRERVMGTPSHAVHQARYQAGHAAHGVRETAAGAAGTVRETAAGAADSVRHGAQQATELVREAPEQAMRGTQGNPLAAGLIAFGAGLLAAALIPATEAEQRAAQQVKEQAGDMMEPVKEAVRESAQQLGQEAKQVAQEAVGQVRDTAGEAAKATGDHARDQAHQVTETARSSHGV</sequence>
<dbReference type="Proteomes" id="UP000576393">
    <property type="component" value="Unassembled WGS sequence"/>
</dbReference>
<comment type="caution">
    <text evidence="2">The sequence shown here is derived from an EMBL/GenBank/DDBJ whole genome shotgun (WGS) entry which is preliminary data.</text>
</comment>
<dbReference type="EMBL" id="JACCCO010000001">
    <property type="protein sequence ID" value="NYF40795.1"/>
    <property type="molecule type" value="Genomic_DNA"/>
</dbReference>
<accession>A0A852V4F3</accession>
<feature type="region of interest" description="Disordered" evidence="1">
    <location>
        <begin position="181"/>
        <end position="224"/>
    </location>
</feature>
<dbReference type="AlphaFoldDB" id="A0A852V4F3"/>
<keyword evidence="3" id="KW-1185">Reference proteome</keyword>
<name>A0A852V4F3_9ACTN</name>